<keyword evidence="2" id="KW-0732">Signal</keyword>
<accession>A0A9X2BT87</accession>
<dbReference type="AlphaFoldDB" id="A0A9X2BT87"/>
<organism evidence="3 4">
    <name type="scientific">Roseomonas acroporae</name>
    <dbReference type="NCBI Taxonomy" id="2937791"/>
    <lineage>
        <taxon>Bacteria</taxon>
        <taxon>Pseudomonadati</taxon>
        <taxon>Pseudomonadota</taxon>
        <taxon>Alphaproteobacteria</taxon>
        <taxon>Acetobacterales</taxon>
        <taxon>Roseomonadaceae</taxon>
        <taxon>Roseomonas</taxon>
    </lineage>
</organism>
<sequence length="93" mass="8662">MLARSALAVAVLALTVAAAGSASANLATRAQGGAGQGAGCPGAVMEGGGENLVIRYAPGNCRLADSTRAPEAPRGVPVGAPASGPTGSSAFGG</sequence>
<evidence type="ECO:0000313" key="3">
    <source>
        <dbReference type="EMBL" id="MCK8783987.1"/>
    </source>
</evidence>
<dbReference type="RefSeq" id="WP_248666105.1">
    <property type="nucleotide sequence ID" value="NZ_JALPRX010000022.1"/>
</dbReference>
<evidence type="ECO:0000313" key="4">
    <source>
        <dbReference type="Proteomes" id="UP001139516"/>
    </source>
</evidence>
<dbReference type="EMBL" id="JALPRX010000022">
    <property type="protein sequence ID" value="MCK8783987.1"/>
    <property type="molecule type" value="Genomic_DNA"/>
</dbReference>
<feature type="chain" id="PRO_5040980564" evidence="2">
    <location>
        <begin position="25"/>
        <end position="93"/>
    </location>
</feature>
<evidence type="ECO:0000256" key="1">
    <source>
        <dbReference type="SAM" id="MobiDB-lite"/>
    </source>
</evidence>
<feature type="region of interest" description="Disordered" evidence="1">
    <location>
        <begin position="65"/>
        <end position="93"/>
    </location>
</feature>
<name>A0A9X2BT87_9PROT</name>
<proteinExistence type="predicted"/>
<comment type="caution">
    <text evidence="3">The sequence shown here is derived from an EMBL/GenBank/DDBJ whole genome shotgun (WGS) entry which is preliminary data.</text>
</comment>
<dbReference type="Proteomes" id="UP001139516">
    <property type="component" value="Unassembled WGS sequence"/>
</dbReference>
<keyword evidence="4" id="KW-1185">Reference proteome</keyword>
<protein>
    <submittedName>
        <fullName evidence="3">Uncharacterized protein</fullName>
    </submittedName>
</protein>
<evidence type="ECO:0000256" key="2">
    <source>
        <dbReference type="SAM" id="SignalP"/>
    </source>
</evidence>
<gene>
    <name evidence="3" type="ORF">M0638_06285</name>
</gene>
<feature type="signal peptide" evidence="2">
    <location>
        <begin position="1"/>
        <end position="24"/>
    </location>
</feature>
<reference evidence="3" key="1">
    <citation type="submission" date="2022-04" db="EMBL/GenBank/DDBJ databases">
        <title>Roseomonas acroporae sp. nov., isolated from coral Acropora digitifera.</title>
        <authorList>
            <person name="Sun H."/>
        </authorList>
    </citation>
    <scope>NUCLEOTIDE SEQUENCE</scope>
    <source>
        <strain evidence="3">NAR14</strain>
    </source>
</reference>